<dbReference type="Proteomes" id="UP000063387">
    <property type="component" value="Chromosome"/>
</dbReference>
<evidence type="ECO:0000313" key="2">
    <source>
        <dbReference type="Proteomes" id="UP000063387"/>
    </source>
</evidence>
<dbReference type="EMBL" id="CP014226">
    <property type="protein sequence ID" value="AMD02223.1"/>
    <property type="molecule type" value="Genomic_DNA"/>
</dbReference>
<keyword evidence="2" id="KW-1185">Reference proteome</keyword>
<dbReference type="KEGG" id="hco:LOKO_03177"/>
<reference evidence="1 2" key="2">
    <citation type="submission" date="2016-02" db="EMBL/GenBank/DDBJ databases">
        <authorList>
            <person name="Wen L."/>
            <person name="He K."/>
            <person name="Yang H."/>
        </authorList>
    </citation>
    <scope>NUCLEOTIDE SEQUENCE [LARGE SCALE GENOMIC DNA]</scope>
    <source>
        <strain evidence="1 2">AGD 8-3</strain>
    </source>
</reference>
<dbReference type="STRING" id="507626.LOKO_03177"/>
<dbReference type="AlphaFoldDB" id="A0A109UN04"/>
<organism evidence="1 2">
    <name type="scientific">Halomonas chromatireducens</name>
    <dbReference type="NCBI Taxonomy" id="507626"/>
    <lineage>
        <taxon>Bacteria</taxon>
        <taxon>Pseudomonadati</taxon>
        <taxon>Pseudomonadota</taxon>
        <taxon>Gammaproteobacteria</taxon>
        <taxon>Oceanospirillales</taxon>
        <taxon>Halomonadaceae</taxon>
        <taxon>Halomonas</taxon>
    </lineage>
</organism>
<evidence type="ECO:0008006" key="3">
    <source>
        <dbReference type="Google" id="ProtNLM"/>
    </source>
</evidence>
<dbReference type="Pfam" id="PF06226">
    <property type="entry name" value="DUF1007"/>
    <property type="match status" value="1"/>
</dbReference>
<dbReference type="InterPro" id="IPR010412">
    <property type="entry name" value="DUF1007"/>
</dbReference>
<accession>A0A109UN04</accession>
<proteinExistence type="predicted"/>
<protein>
    <recommendedName>
        <fullName evidence="3">DUF1007 family protein</fullName>
    </recommendedName>
</protein>
<dbReference type="PATRIC" id="fig|507626.3.peg.3172"/>
<sequence length="248" mass="28026">MSRCIGACRAILFHLLSRYPKTMKHLRPLMPSHTRFWPIWMTVLLLMPALAQAHPHGWIDMRMRLMLDDQGRLEGLHQAWRMDPFYSLIILEELGLAEGEGGLEAGLDKLGGEIRQNLAPHDYFTELQVDGEKLAVGEVTEYTVMERGGRVEFIFMLPLETPLPLSEKTLYYKVFDPTYYLEVVHEAEGKTPLDDALTVNGELTCSTRIVPADPDPELVMEAAMLDITDEAEPGLGRHFAETGEVTCD</sequence>
<gene>
    <name evidence="1" type="ORF">LOKO_03177</name>
</gene>
<name>A0A109UN04_9GAMM</name>
<evidence type="ECO:0000313" key="1">
    <source>
        <dbReference type="EMBL" id="AMD02223.1"/>
    </source>
</evidence>
<reference evidence="1 2" key="1">
    <citation type="journal article" date="2016" name="Genome Announc.">
        <title>Draft Genome Sequence of 'Halomonas chromatireducens' Strain AGD 8-3, a Haloalkaliphilic Chromate- and Selenite-Reducing Gammaproteobacterium.</title>
        <authorList>
            <person name="Sharko F.S."/>
            <person name="Shapovalova A.A."/>
            <person name="Tsygankova S.V."/>
            <person name="Komova A.V."/>
            <person name="Boulygina E.S."/>
            <person name="Teslyuk A.B."/>
            <person name="Gotovtsev P.M."/>
            <person name="Namsaraev Z.B."/>
            <person name="Khijniak T.V."/>
            <person name="Nedoluzhko A.V."/>
            <person name="Vasilov R.G."/>
        </authorList>
    </citation>
    <scope>NUCLEOTIDE SEQUENCE [LARGE SCALE GENOMIC DNA]</scope>
    <source>
        <strain evidence="1 2">AGD 8-3</strain>
    </source>
</reference>